<gene>
    <name evidence="3" type="ORF">O4220_22675</name>
</gene>
<comment type="caution">
    <text evidence="1">Lacks conserved residue(s) required for the propagation of feature annotation.</text>
</comment>
<dbReference type="InterPro" id="IPR036265">
    <property type="entry name" value="HIT-like_sf"/>
</dbReference>
<evidence type="ECO:0000313" key="4">
    <source>
        <dbReference type="Proteomes" id="UP001081071"/>
    </source>
</evidence>
<organism evidence="3 4">
    <name type="scientific">Rhodococcus ruber</name>
    <dbReference type="NCBI Taxonomy" id="1830"/>
    <lineage>
        <taxon>Bacteria</taxon>
        <taxon>Bacillati</taxon>
        <taxon>Actinomycetota</taxon>
        <taxon>Actinomycetes</taxon>
        <taxon>Mycobacteriales</taxon>
        <taxon>Nocardiaceae</taxon>
        <taxon>Rhodococcus</taxon>
    </lineage>
</organism>
<dbReference type="SUPFAM" id="SSF54197">
    <property type="entry name" value="HIT-like"/>
    <property type="match status" value="1"/>
</dbReference>
<proteinExistence type="predicted"/>
<name>A0ABT4MMQ5_9NOCA</name>
<dbReference type="InterPro" id="IPR011146">
    <property type="entry name" value="HIT-like"/>
</dbReference>
<evidence type="ECO:0000259" key="2">
    <source>
        <dbReference type="PROSITE" id="PS51084"/>
    </source>
</evidence>
<evidence type="ECO:0000313" key="3">
    <source>
        <dbReference type="EMBL" id="MCZ4521330.1"/>
    </source>
</evidence>
<dbReference type="EMBL" id="JAPWIJ010000011">
    <property type="protein sequence ID" value="MCZ4521330.1"/>
    <property type="molecule type" value="Genomic_DNA"/>
</dbReference>
<dbReference type="RefSeq" id="WP_269607764.1">
    <property type="nucleotide sequence ID" value="NZ_JAPWIJ010000011.1"/>
</dbReference>
<feature type="domain" description="HIT" evidence="2">
    <location>
        <begin position="16"/>
        <end position="124"/>
    </location>
</feature>
<dbReference type="PROSITE" id="PS51084">
    <property type="entry name" value="HIT_2"/>
    <property type="match status" value="1"/>
</dbReference>
<evidence type="ECO:0000256" key="1">
    <source>
        <dbReference type="PROSITE-ProRule" id="PRU00464"/>
    </source>
</evidence>
<keyword evidence="4" id="KW-1185">Reference proteome</keyword>
<dbReference type="Gene3D" id="3.30.428.10">
    <property type="entry name" value="HIT-like"/>
    <property type="match status" value="1"/>
</dbReference>
<sequence>MTQTWPADWFERKAGVGCHICTQGRPAETAGGVRFYSGEFADAYLRKRAHLPGQSMVIWRGRHASDLIDLSEEEAAGYMSDLRMSARLLAAVFEPCQINYLTFGNSVPHIHTYVVPRYLDDPNPGAPLLPLVETEIDDTELQQQLEALERAAG</sequence>
<protein>
    <submittedName>
        <fullName evidence="3">HIT family protein</fullName>
    </submittedName>
</protein>
<dbReference type="Proteomes" id="UP001081071">
    <property type="component" value="Unassembled WGS sequence"/>
</dbReference>
<dbReference type="Pfam" id="PF01230">
    <property type="entry name" value="HIT"/>
    <property type="match status" value="1"/>
</dbReference>
<comment type="caution">
    <text evidence="3">The sequence shown here is derived from an EMBL/GenBank/DDBJ whole genome shotgun (WGS) entry which is preliminary data.</text>
</comment>
<accession>A0ABT4MMQ5</accession>
<reference evidence="3" key="1">
    <citation type="submission" date="2022-12" db="EMBL/GenBank/DDBJ databases">
        <authorList>
            <person name="Krivoruchko A.V."/>
            <person name="Elkin A."/>
        </authorList>
    </citation>
    <scope>NUCLEOTIDE SEQUENCE</scope>
    <source>
        <strain evidence="3">IEGM 1391</strain>
    </source>
</reference>